<dbReference type="EC" id="3.-.-.-" evidence="3"/>
<dbReference type="PANTHER" id="PTHR43283">
    <property type="entry name" value="BETA-LACTAMASE-RELATED"/>
    <property type="match status" value="1"/>
</dbReference>
<proteinExistence type="predicted"/>
<dbReference type="KEGG" id="vck:PG915_10210"/>
<feature type="domain" description="Beta-lactamase-related" evidence="2">
    <location>
        <begin position="126"/>
        <end position="440"/>
    </location>
</feature>
<evidence type="ECO:0000313" key="3">
    <source>
        <dbReference type="EMBL" id="XCD14970.1"/>
    </source>
</evidence>
<dbReference type="Pfam" id="PF00144">
    <property type="entry name" value="Beta-lactamase"/>
    <property type="match status" value="1"/>
</dbReference>
<organism evidence="3">
    <name type="scientific">Vibrio chaetopteri</name>
    <dbReference type="NCBI Taxonomy" id="3016528"/>
    <lineage>
        <taxon>Bacteria</taxon>
        <taxon>Pseudomonadati</taxon>
        <taxon>Pseudomonadota</taxon>
        <taxon>Gammaproteobacteria</taxon>
        <taxon>Vibrionales</taxon>
        <taxon>Vibrionaceae</taxon>
        <taxon>Vibrio</taxon>
    </lineage>
</organism>
<dbReference type="InterPro" id="IPR001466">
    <property type="entry name" value="Beta-lactam-related"/>
</dbReference>
<dbReference type="InterPro" id="IPR012338">
    <property type="entry name" value="Beta-lactam/transpept-like"/>
</dbReference>
<sequence>MKVKPIVLALTAAITLSNTVLANENTTTLNPVEAALQVEGALVTVPVKEAKSAATPAFTEAARNEFNNFHWQMGGDHALYYNMHMSEFMPTAFAAPSEHYKPLVKDIQSQLGDLKVNTETKGELTMDEYLADEQFRTQGFMLIHHGKIVYEVYPGMKPTDSHIWASAAKTTVGTVVAMLVEEGKIDPEVSITKYVPELKGTNWDTITVHNVLNMATGLDNEETLQSILNPDSDVVRFFAASFNSPRAKTGELESWMNVAKGAQKLEGEEPGDHFRYASINTMVLTKMVENVENKTWTRVFEDRVWSKVNARQSMKFNLTPDGMAIAVGLVSTTVEDMARWGTLFTPSWSAVADEPVVSQAVIDRIRSSGDKKAFVGTEKETSSIHAYNEKADYNAYQFDFIFDDGAMSKSGNLGQFIYIDPARDFVGVMFSTNPYHSGFGENKGPALMRAAAKTLADK</sequence>
<dbReference type="GO" id="GO:0016787">
    <property type="term" value="F:hydrolase activity"/>
    <property type="evidence" value="ECO:0007669"/>
    <property type="project" value="UniProtKB-KW"/>
</dbReference>
<dbReference type="PANTHER" id="PTHR43283:SF7">
    <property type="entry name" value="BETA-LACTAMASE-RELATED DOMAIN-CONTAINING PROTEIN"/>
    <property type="match status" value="1"/>
</dbReference>
<dbReference type="SUPFAM" id="SSF56601">
    <property type="entry name" value="beta-lactamase/transpeptidase-like"/>
    <property type="match status" value="1"/>
</dbReference>
<reference evidence="3" key="1">
    <citation type="submission" date="2023-01" db="EMBL/GenBank/DDBJ databases">
        <title>Vibrio sp. CB1-14 genome sequencing.</title>
        <authorList>
            <person name="Otstavnykh N."/>
            <person name="Isaeva M."/>
            <person name="Meleshko D."/>
        </authorList>
    </citation>
    <scope>NUCLEOTIDE SEQUENCE</scope>
    <source>
        <strain evidence="3">CB1-14</strain>
    </source>
</reference>
<dbReference type="AlphaFoldDB" id="A0AAU8BE88"/>
<dbReference type="InterPro" id="IPR050789">
    <property type="entry name" value="Diverse_Enzym_Activities"/>
</dbReference>
<accession>A0AAU8BE88</accession>
<evidence type="ECO:0000259" key="2">
    <source>
        <dbReference type="Pfam" id="PF00144"/>
    </source>
</evidence>
<keyword evidence="3" id="KW-0378">Hydrolase</keyword>
<name>A0AAU8BE88_9VIBR</name>
<protein>
    <submittedName>
        <fullName evidence="3">Serine hydrolase domain-containing protein</fullName>
        <ecNumber evidence="3">3.-.-.-</ecNumber>
    </submittedName>
</protein>
<gene>
    <name evidence="3" type="ORF">PG915_10210</name>
</gene>
<dbReference type="EMBL" id="CP115920">
    <property type="protein sequence ID" value="XCD14970.1"/>
    <property type="molecule type" value="Genomic_DNA"/>
</dbReference>
<keyword evidence="1" id="KW-0732">Signal</keyword>
<dbReference type="RefSeq" id="WP_353496434.1">
    <property type="nucleotide sequence ID" value="NZ_CP115920.1"/>
</dbReference>
<evidence type="ECO:0000256" key="1">
    <source>
        <dbReference type="SAM" id="SignalP"/>
    </source>
</evidence>
<feature type="signal peptide" evidence="1">
    <location>
        <begin position="1"/>
        <end position="22"/>
    </location>
</feature>
<dbReference type="Gene3D" id="3.40.710.10">
    <property type="entry name" value="DD-peptidase/beta-lactamase superfamily"/>
    <property type="match status" value="1"/>
</dbReference>
<feature type="chain" id="PRO_5043840439" evidence="1">
    <location>
        <begin position="23"/>
        <end position="458"/>
    </location>
</feature>